<evidence type="ECO:0000313" key="3">
    <source>
        <dbReference type="Proteomes" id="UP000518266"/>
    </source>
</evidence>
<accession>A0A7J5XI02</accession>
<dbReference type="Proteomes" id="UP000518266">
    <property type="component" value="Unassembled WGS sequence"/>
</dbReference>
<name>A0A7J5XI02_DISMA</name>
<keyword evidence="3" id="KW-1185">Reference proteome</keyword>
<proteinExistence type="predicted"/>
<comment type="caution">
    <text evidence="2">The sequence shown here is derived from an EMBL/GenBank/DDBJ whole genome shotgun (WGS) entry which is preliminary data.</text>
</comment>
<evidence type="ECO:0000256" key="1">
    <source>
        <dbReference type="SAM" id="MobiDB-lite"/>
    </source>
</evidence>
<protein>
    <submittedName>
        <fullName evidence="2">Uncharacterized protein</fullName>
    </submittedName>
</protein>
<feature type="compositionally biased region" description="Polar residues" evidence="1">
    <location>
        <begin position="11"/>
        <end position="24"/>
    </location>
</feature>
<organism evidence="2 3">
    <name type="scientific">Dissostichus mawsoni</name>
    <name type="common">Antarctic cod</name>
    <dbReference type="NCBI Taxonomy" id="36200"/>
    <lineage>
        <taxon>Eukaryota</taxon>
        <taxon>Metazoa</taxon>
        <taxon>Chordata</taxon>
        <taxon>Craniata</taxon>
        <taxon>Vertebrata</taxon>
        <taxon>Euteleostomi</taxon>
        <taxon>Actinopterygii</taxon>
        <taxon>Neopterygii</taxon>
        <taxon>Teleostei</taxon>
        <taxon>Neoteleostei</taxon>
        <taxon>Acanthomorphata</taxon>
        <taxon>Eupercaria</taxon>
        <taxon>Perciformes</taxon>
        <taxon>Notothenioidei</taxon>
        <taxon>Nototheniidae</taxon>
        <taxon>Dissostichus</taxon>
    </lineage>
</organism>
<feature type="compositionally biased region" description="Low complexity" evidence="1">
    <location>
        <begin position="25"/>
        <end position="39"/>
    </location>
</feature>
<dbReference type="EMBL" id="JAAKFY010000023">
    <property type="protein sequence ID" value="KAF3836684.1"/>
    <property type="molecule type" value="Genomic_DNA"/>
</dbReference>
<reference evidence="2 3" key="1">
    <citation type="submission" date="2020-03" db="EMBL/GenBank/DDBJ databases">
        <title>Dissostichus mawsoni Genome sequencing and assembly.</title>
        <authorList>
            <person name="Park H."/>
        </authorList>
    </citation>
    <scope>NUCLEOTIDE SEQUENCE [LARGE SCALE GENOMIC DNA]</scope>
    <source>
        <strain evidence="2">DM0001</strain>
        <tissue evidence="2">Muscle</tissue>
    </source>
</reference>
<dbReference type="OrthoDB" id="8758123at2759"/>
<feature type="region of interest" description="Disordered" evidence="1">
    <location>
        <begin position="1"/>
        <end position="58"/>
    </location>
</feature>
<evidence type="ECO:0000313" key="2">
    <source>
        <dbReference type="EMBL" id="KAF3836684.1"/>
    </source>
</evidence>
<gene>
    <name evidence="2" type="ORF">F7725_004148</name>
</gene>
<dbReference type="AlphaFoldDB" id="A0A7J5XI02"/>
<sequence>MASGPPAGSMAGTSAQSGDRNSSVAAAAHTLITALTQHLSQGQPEGRKEDQTLPGPSVEQEMARSFPGFFVKKNRNCLGKRKLPALKTFATQAKKNWRPFTFYVYLLNLNADSTPTASEEFALAQAGLGKRHISMPLDMSHEESPEKGISKVAGAGWRMAPLQINRRKTCVKSHSL</sequence>